<comment type="caution">
    <text evidence="1">The sequence shown here is derived from an EMBL/GenBank/DDBJ whole genome shotgun (WGS) entry which is preliminary data.</text>
</comment>
<sequence>MTDDNQPTPNSDPQSANPRPVALDLHHLATPFATVRLSTPPHDAVVLTRRGQSIDVLLDTGVTRTVQATTSATAIEDAGRQIELLRGAASVLSSQAEQYRQASQRAAGEHVDKLEAIRRYAIGKHRDGEVCRNGLDAFLAEFDMESYQPRKRVTFTITGSYEVDAGDARNPEYDGRQSLTVDASAADGYIDGSLDVDNISIDEVEDVDED</sequence>
<evidence type="ECO:0000313" key="2">
    <source>
        <dbReference type="Proteomes" id="UP000649739"/>
    </source>
</evidence>
<organism evidence="1 2">
    <name type="scientific">Pilimelia anulata</name>
    <dbReference type="NCBI Taxonomy" id="53371"/>
    <lineage>
        <taxon>Bacteria</taxon>
        <taxon>Bacillati</taxon>
        <taxon>Actinomycetota</taxon>
        <taxon>Actinomycetes</taxon>
        <taxon>Micromonosporales</taxon>
        <taxon>Micromonosporaceae</taxon>
        <taxon>Pilimelia</taxon>
    </lineage>
</organism>
<proteinExistence type="predicted"/>
<dbReference type="Proteomes" id="UP000649739">
    <property type="component" value="Unassembled WGS sequence"/>
</dbReference>
<protein>
    <submittedName>
        <fullName evidence="1">Uncharacterized protein</fullName>
    </submittedName>
</protein>
<evidence type="ECO:0000313" key="1">
    <source>
        <dbReference type="EMBL" id="GGJ75907.1"/>
    </source>
</evidence>
<gene>
    <name evidence="1" type="ORF">GCM10010123_02290</name>
</gene>
<dbReference type="EMBL" id="BMQB01000001">
    <property type="protein sequence ID" value="GGJ75907.1"/>
    <property type="molecule type" value="Genomic_DNA"/>
</dbReference>
<reference evidence="1" key="2">
    <citation type="submission" date="2020-09" db="EMBL/GenBank/DDBJ databases">
        <authorList>
            <person name="Sun Q."/>
            <person name="Ohkuma M."/>
        </authorList>
    </citation>
    <scope>NUCLEOTIDE SEQUENCE</scope>
    <source>
        <strain evidence="1">JCM 3090</strain>
    </source>
</reference>
<dbReference type="AlphaFoldDB" id="A0A8J3B688"/>
<dbReference type="RefSeq" id="WP_189168103.1">
    <property type="nucleotide sequence ID" value="NZ_BMQB01000001.1"/>
</dbReference>
<keyword evidence="2" id="KW-1185">Reference proteome</keyword>
<accession>A0A8J3B688</accession>
<reference evidence="1" key="1">
    <citation type="journal article" date="2014" name="Int. J. Syst. Evol. Microbiol.">
        <title>Complete genome sequence of Corynebacterium casei LMG S-19264T (=DSM 44701T), isolated from a smear-ripened cheese.</title>
        <authorList>
            <consortium name="US DOE Joint Genome Institute (JGI-PGF)"/>
            <person name="Walter F."/>
            <person name="Albersmeier A."/>
            <person name="Kalinowski J."/>
            <person name="Ruckert C."/>
        </authorList>
    </citation>
    <scope>NUCLEOTIDE SEQUENCE</scope>
    <source>
        <strain evidence="1">JCM 3090</strain>
    </source>
</reference>
<name>A0A8J3B688_9ACTN</name>